<comment type="caution">
    <text evidence="2">The sequence shown here is derived from an EMBL/GenBank/DDBJ whole genome shotgun (WGS) entry which is preliminary data.</text>
</comment>
<evidence type="ECO:0000313" key="3">
    <source>
        <dbReference type="Proteomes" id="UP001596186"/>
    </source>
</evidence>
<dbReference type="RefSeq" id="WP_125592417.1">
    <property type="nucleotide sequence ID" value="NZ_JBHSSN010000014.1"/>
</dbReference>
<keyword evidence="1" id="KW-0812">Transmembrane</keyword>
<keyword evidence="3" id="KW-1185">Reference proteome</keyword>
<organism evidence="2 3">
    <name type="scientific">Companilactobacillus baiquanensis</name>
    <dbReference type="NCBI Taxonomy" id="2486005"/>
    <lineage>
        <taxon>Bacteria</taxon>
        <taxon>Bacillati</taxon>
        <taxon>Bacillota</taxon>
        <taxon>Bacilli</taxon>
        <taxon>Lactobacillales</taxon>
        <taxon>Lactobacillaceae</taxon>
        <taxon>Companilactobacillus</taxon>
    </lineage>
</organism>
<feature type="transmembrane region" description="Helical" evidence="1">
    <location>
        <begin position="20"/>
        <end position="41"/>
    </location>
</feature>
<protein>
    <submittedName>
        <fullName evidence="2">Uncharacterized protein</fullName>
    </submittedName>
</protein>
<evidence type="ECO:0000256" key="1">
    <source>
        <dbReference type="SAM" id="Phobius"/>
    </source>
</evidence>
<reference evidence="3" key="1">
    <citation type="journal article" date="2019" name="Int. J. Syst. Evol. Microbiol.">
        <title>The Global Catalogue of Microorganisms (GCM) 10K type strain sequencing project: providing services to taxonomists for standard genome sequencing and annotation.</title>
        <authorList>
            <consortium name="The Broad Institute Genomics Platform"/>
            <consortium name="The Broad Institute Genome Sequencing Center for Infectious Disease"/>
            <person name="Wu L."/>
            <person name="Ma J."/>
        </authorList>
    </citation>
    <scope>NUCLEOTIDE SEQUENCE [LARGE SCALE GENOMIC DNA]</scope>
    <source>
        <strain evidence="3">CCM 8895</strain>
    </source>
</reference>
<dbReference type="Proteomes" id="UP001596186">
    <property type="component" value="Unassembled WGS sequence"/>
</dbReference>
<sequence>MKDKEKKELNNAYQSVIRQLVMFSVLSILLLATSKITNWVIMEFAGFAGVVYSVILLVILIYIAIIKR</sequence>
<accession>A0ABW1UXB1</accession>
<gene>
    <name evidence="2" type="ORF">ACFP1F_07070</name>
</gene>
<keyword evidence="1" id="KW-0472">Membrane</keyword>
<evidence type="ECO:0000313" key="2">
    <source>
        <dbReference type="EMBL" id="MFC6323495.1"/>
    </source>
</evidence>
<feature type="transmembrane region" description="Helical" evidence="1">
    <location>
        <begin position="47"/>
        <end position="66"/>
    </location>
</feature>
<keyword evidence="1" id="KW-1133">Transmembrane helix</keyword>
<name>A0ABW1UXB1_9LACO</name>
<dbReference type="EMBL" id="JBHSSN010000014">
    <property type="protein sequence ID" value="MFC6323495.1"/>
    <property type="molecule type" value="Genomic_DNA"/>
</dbReference>
<proteinExistence type="predicted"/>